<protein>
    <submittedName>
        <fullName evidence="1">Uncharacterized protein</fullName>
    </submittedName>
</protein>
<sequence length="17" mass="1774">MVVSTHPLMVSTLGQSS</sequence>
<keyword evidence="2" id="KW-1185">Reference proteome</keyword>
<evidence type="ECO:0000313" key="1">
    <source>
        <dbReference type="EMBL" id="MQM23905.1"/>
    </source>
</evidence>
<dbReference type="EMBL" id="NMUH01018527">
    <property type="protein sequence ID" value="MQM23905.1"/>
    <property type="molecule type" value="Genomic_DNA"/>
</dbReference>
<name>A0A843XZ15_COLES</name>
<gene>
    <name evidence="1" type="ORF">Taro_056975</name>
</gene>
<proteinExistence type="predicted"/>
<comment type="caution">
    <text evidence="1">The sequence shown here is derived from an EMBL/GenBank/DDBJ whole genome shotgun (WGS) entry which is preliminary data.</text>
</comment>
<evidence type="ECO:0000313" key="2">
    <source>
        <dbReference type="Proteomes" id="UP000652761"/>
    </source>
</evidence>
<reference evidence="1" key="1">
    <citation type="submission" date="2017-07" db="EMBL/GenBank/DDBJ databases">
        <title>Taro Niue Genome Assembly and Annotation.</title>
        <authorList>
            <person name="Atibalentja N."/>
            <person name="Keating K."/>
            <person name="Fields C.J."/>
        </authorList>
    </citation>
    <scope>NUCLEOTIDE SEQUENCE</scope>
    <source>
        <strain evidence="1">Niue_2</strain>
        <tissue evidence="1">Leaf</tissue>
    </source>
</reference>
<dbReference type="Proteomes" id="UP000652761">
    <property type="component" value="Unassembled WGS sequence"/>
</dbReference>
<organism evidence="1 2">
    <name type="scientific">Colocasia esculenta</name>
    <name type="common">Wild taro</name>
    <name type="synonym">Arum esculentum</name>
    <dbReference type="NCBI Taxonomy" id="4460"/>
    <lineage>
        <taxon>Eukaryota</taxon>
        <taxon>Viridiplantae</taxon>
        <taxon>Streptophyta</taxon>
        <taxon>Embryophyta</taxon>
        <taxon>Tracheophyta</taxon>
        <taxon>Spermatophyta</taxon>
        <taxon>Magnoliopsida</taxon>
        <taxon>Liliopsida</taxon>
        <taxon>Araceae</taxon>
        <taxon>Aroideae</taxon>
        <taxon>Colocasieae</taxon>
        <taxon>Colocasia</taxon>
    </lineage>
</organism>
<dbReference type="AlphaFoldDB" id="A0A843XZ15"/>
<accession>A0A843XZ15</accession>